<comment type="similarity">
    <text evidence="1">Belongs to the GOLGA6 family.</text>
</comment>
<reference evidence="4 5" key="1">
    <citation type="submission" date="2013-02" db="EMBL/GenBank/DDBJ databases">
        <title>The Genome Sequence of Plasmodium falciparum UGT5.1.</title>
        <authorList>
            <consortium name="The Broad Institute Genome Sequencing Platform"/>
            <consortium name="The Broad Institute Genome Sequencing Center for Infectious Disease"/>
            <person name="Neafsey D."/>
            <person name="Cheeseman I."/>
            <person name="Volkman S."/>
            <person name="Adams J."/>
            <person name="Walker B."/>
            <person name="Young S.K."/>
            <person name="Zeng Q."/>
            <person name="Gargeya S."/>
            <person name="Fitzgerald M."/>
            <person name="Haas B."/>
            <person name="Abouelleil A."/>
            <person name="Alvarado L."/>
            <person name="Arachchi H.M."/>
            <person name="Berlin A.M."/>
            <person name="Chapman S.B."/>
            <person name="Dewar J."/>
            <person name="Goldberg J."/>
            <person name="Griggs A."/>
            <person name="Gujja S."/>
            <person name="Hansen M."/>
            <person name="Howarth C."/>
            <person name="Imamovic A."/>
            <person name="Larimer J."/>
            <person name="McCowan C."/>
            <person name="Murphy C."/>
            <person name="Neiman D."/>
            <person name="Pearson M."/>
            <person name="Priest M."/>
            <person name="Roberts A."/>
            <person name="Saif S."/>
            <person name="Shea T."/>
            <person name="Sisk P."/>
            <person name="Sykes S."/>
            <person name="Wortman J."/>
            <person name="Nusbaum C."/>
            <person name="Birren B."/>
        </authorList>
    </citation>
    <scope>NUCLEOTIDE SEQUENCE [LARGE SCALE GENOMIC DNA]</scope>
    <source>
        <strain evidence="4 5">UGT5.1</strain>
    </source>
</reference>
<evidence type="ECO:0000256" key="2">
    <source>
        <dbReference type="SAM" id="Coils"/>
    </source>
</evidence>
<sequence>MDNEEIKVKEIHRSPLEGHKHFPFCDENFTNNIIHCDMIKCMNKKGQEKLKKLLKVNNNLIYDNILHLNIYVKSIWLCMNLKCTFSIHDLILIARSFKNTEILYDNNSFNTNLDDSLYKEDKTVNSFYIYFHNYKIRKNVVKIFFQNPYVVCFIHKNGSIHLHGSATLRKILLILIKVVKKLKYKTFWTYLKQQKDDKKEMLNYDKYQEHDYMSIGSKADFSSLCSDNNGYEMFENNYRQDEKYYEQDGKNYEQDGNNYEQDGNNYEQDGNNYEQDGKNYEQDGKNYEQDEKNYEQDEKNYEQDEKNYEQDEKFYEQDEKFYEQTVHINKNTNLNNQNKDELICSDQSDIDIDIDVDKNIENAFVNYEKFLDDFSEDNMSDACTEKQPEELNIMEGLEKSDDIMSDDSGNNVDDLNKNICVTNETDINNTINSCEHMIKKLNATFENYDFYGDDELYEKVISKDKNKEEKLVDDNYYDDIKNECNIIKNDEDIHFNINNLDDDMNFLTYDLNYNDSNNNKDIKKKENIISNNNENNISSKSFVKINDNDYSEKKMTSYNNNNKDHIFDNGFFYFEDEKKQLLSKKDIYKIDKYQKWKYIIRDDIIFDMNSLNIKQFVCVFKIQLRYFDIARISMYSEFKNILIEINNIIYIRIDQNFLSKLMEQDTLHKCIKTDTLNNQKENKKSTIRTVLLFGSGNVIIYACKSKREILCITRFIINALKRNNNIIL</sequence>
<keyword evidence="2" id="KW-0175">Coiled coil</keyword>
<evidence type="ECO:0000256" key="3">
    <source>
        <dbReference type="SAM" id="MobiDB-lite"/>
    </source>
</evidence>
<dbReference type="OrthoDB" id="377517at2759"/>
<evidence type="ECO:0000256" key="1">
    <source>
        <dbReference type="ARBA" id="ARBA00008368"/>
    </source>
</evidence>
<gene>
    <name evidence="4" type="ORF">C923_00814</name>
</gene>
<name>W7K3K3_PLAFA</name>
<feature type="coiled-coil region" evidence="2">
    <location>
        <begin position="284"/>
        <end position="318"/>
    </location>
</feature>
<dbReference type="InterPro" id="IPR026737">
    <property type="entry name" value="GOLGA6L"/>
</dbReference>
<dbReference type="Proteomes" id="UP000030697">
    <property type="component" value="Unassembled WGS sequence"/>
</dbReference>
<feature type="region of interest" description="Disordered" evidence="3">
    <location>
        <begin position="249"/>
        <end position="284"/>
    </location>
</feature>
<dbReference type="EMBL" id="KE124428">
    <property type="protein sequence ID" value="EWC78496.1"/>
    <property type="molecule type" value="Genomic_DNA"/>
</dbReference>
<proteinExistence type="inferred from homology"/>
<dbReference type="SUPFAM" id="SSF57997">
    <property type="entry name" value="Tropomyosin"/>
    <property type="match status" value="1"/>
</dbReference>
<dbReference type="PANTHER" id="PTHR23143">
    <property type="entry name" value="TRICHOHYALIN-RELATED"/>
    <property type="match status" value="1"/>
</dbReference>
<protein>
    <submittedName>
        <fullName evidence="4">Uncharacterized protein</fullName>
    </submittedName>
</protein>
<feature type="compositionally biased region" description="Polar residues" evidence="3">
    <location>
        <begin position="254"/>
        <end position="274"/>
    </location>
</feature>
<feature type="compositionally biased region" description="Basic and acidic residues" evidence="3">
    <location>
        <begin position="275"/>
        <end position="284"/>
    </location>
</feature>
<dbReference type="AlphaFoldDB" id="W7K3K3"/>
<evidence type="ECO:0000313" key="5">
    <source>
        <dbReference type="Proteomes" id="UP000030697"/>
    </source>
</evidence>
<dbReference type="PANTHER" id="PTHR23143:SF23">
    <property type="entry name" value="ZINC FINGER PROTEIN 729-LIKE"/>
    <property type="match status" value="1"/>
</dbReference>
<organism evidence="4 5">
    <name type="scientific">Plasmodium falciparum UGT5.1</name>
    <dbReference type="NCBI Taxonomy" id="1237627"/>
    <lineage>
        <taxon>Eukaryota</taxon>
        <taxon>Sar</taxon>
        <taxon>Alveolata</taxon>
        <taxon>Apicomplexa</taxon>
        <taxon>Aconoidasida</taxon>
        <taxon>Haemosporida</taxon>
        <taxon>Plasmodiidae</taxon>
        <taxon>Plasmodium</taxon>
        <taxon>Plasmodium (Laverania)</taxon>
    </lineage>
</organism>
<accession>W7K3K3</accession>
<evidence type="ECO:0000313" key="4">
    <source>
        <dbReference type="EMBL" id="EWC78496.1"/>
    </source>
</evidence>